<name>A0ABW8SMA4_9CLOT</name>
<feature type="compositionally biased region" description="Polar residues" evidence="1">
    <location>
        <begin position="13"/>
        <end position="50"/>
    </location>
</feature>
<keyword evidence="2" id="KW-0282">Flagellum</keyword>
<dbReference type="Pfam" id="PF03646">
    <property type="entry name" value="FlaG"/>
    <property type="match status" value="1"/>
</dbReference>
<feature type="region of interest" description="Disordered" evidence="1">
    <location>
        <begin position="1"/>
        <end position="58"/>
    </location>
</feature>
<accession>A0ABW8SMA4</accession>
<dbReference type="Gene3D" id="3.30.160.170">
    <property type="entry name" value="FlaG-like"/>
    <property type="match status" value="1"/>
</dbReference>
<evidence type="ECO:0000313" key="2">
    <source>
        <dbReference type="EMBL" id="MFL0197090.1"/>
    </source>
</evidence>
<reference evidence="2 3" key="1">
    <citation type="submission" date="2024-11" db="EMBL/GenBank/DDBJ databases">
        <authorList>
            <person name="Heng Y.C."/>
            <person name="Lim A.C.H."/>
            <person name="Lee J.K.Y."/>
            <person name="Kittelmann S."/>
        </authorList>
    </citation>
    <scope>NUCLEOTIDE SEQUENCE [LARGE SCALE GENOMIC DNA]</scope>
    <source>
        <strain evidence="2 3">WILCCON 0269</strain>
    </source>
</reference>
<sequence>MEVRDIGQGGQVSFGTGNNGSAENSGSIGSTIAENSNVDTKAVNKQSNGEKNIKPEDAKKAVDKLNKLMEDTPTHLEYEIHGKFNDVIVKVIDDKTKEVVKEIPSKKIVDMVDKLCELAGLFMDKKV</sequence>
<keyword evidence="3" id="KW-1185">Reference proteome</keyword>
<evidence type="ECO:0000313" key="3">
    <source>
        <dbReference type="Proteomes" id="UP001623660"/>
    </source>
</evidence>
<dbReference type="RefSeq" id="WP_406793196.1">
    <property type="nucleotide sequence ID" value="NZ_JBJHZX010000025.1"/>
</dbReference>
<gene>
    <name evidence="2" type="ORF">ACJDU8_16210</name>
</gene>
<proteinExistence type="predicted"/>
<organism evidence="2 3">
    <name type="scientific">Candidatus Clostridium eludens</name>
    <dbReference type="NCBI Taxonomy" id="3381663"/>
    <lineage>
        <taxon>Bacteria</taxon>
        <taxon>Bacillati</taxon>
        <taxon>Bacillota</taxon>
        <taxon>Clostridia</taxon>
        <taxon>Eubacteriales</taxon>
        <taxon>Clostridiaceae</taxon>
        <taxon>Clostridium</taxon>
    </lineage>
</organism>
<dbReference type="Proteomes" id="UP001623660">
    <property type="component" value="Unassembled WGS sequence"/>
</dbReference>
<evidence type="ECO:0000256" key="1">
    <source>
        <dbReference type="SAM" id="MobiDB-lite"/>
    </source>
</evidence>
<dbReference type="SUPFAM" id="SSF160214">
    <property type="entry name" value="FlaG-like"/>
    <property type="match status" value="1"/>
</dbReference>
<keyword evidence="2" id="KW-0969">Cilium</keyword>
<keyword evidence="2" id="KW-0966">Cell projection</keyword>
<dbReference type="InterPro" id="IPR005186">
    <property type="entry name" value="FlaG"/>
</dbReference>
<dbReference type="PANTHER" id="PTHR37166:SF1">
    <property type="entry name" value="PROTEIN FLAG"/>
    <property type="match status" value="1"/>
</dbReference>
<protein>
    <submittedName>
        <fullName evidence="2">Flagellar protein FlaG</fullName>
    </submittedName>
</protein>
<dbReference type="InterPro" id="IPR035924">
    <property type="entry name" value="FlaG-like_sf"/>
</dbReference>
<dbReference type="PANTHER" id="PTHR37166">
    <property type="entry name" value="PROTEIN FLAG"/>
    <property type="match status" value="1"/>
</dbReference>
<comment type="caution">
    <text evidence="2">The sequence shown here is derived from an EMBL/GenBank/DDBJ whole genome shotgun (WGS) entry which is preliminary data.</text>
</comment>
<dbReference type="EMBL" id="JBJHZX010000025">
    <property type="protein sequence ID" value="MFL0197090.1"/>
    <property type="molecule type" value="Genomic_DNA"/>
</dbReference>